<dbReference type="GO" id="GO:0004721">
    <property type="term" value="F:phosphoprotein phosphatase activity"/>
    <property type="evidence" value="ECO:0007669"/>
    <property type="project" value="InterPro"/>
</dbReference>
<gene>
    <name evidence="2" type="ORF">PAC_19963</name>
</gene>
<dbReference type="InterPro" id="IPR016130">
    <property type="entry name" value="Tyr_Pase_AS"/>
</dbReference>
<evidence type="ECO:0000313" key="2">
    <source>
        <dbReference type="EMBL" id="CZR70062.1"/>
    </source>
</evidence>
<dbReference type="SUPFAM" id="SSF52799">
    <property type="entry name" value="(Phosphotyrosine protein) phosphatases II"/>
    <property type="match status" value="1"/>
</dbReference>
<protein>
    <recommendedName>
        <fullName evidence="1">Tyrosine specific protein phosphatases domain-containing protein</fullName>
    </recommendedName>
</protein>
<accession>A0A1L7XYA9</accession>
<dbReference type="AlphaFoldDB" id="A0A1L7XYA9"/>
<evidence type="ECO:0000259" key="1">
    <source>
        <dbReference type="PROSITE" id="PS50056"/>
    </source>
</evidence>
<dbReference type="InterPro" id="IPR000387">
    <property type="entry name" value="Tyr_Pase_dom"/>
</dbReference>
<keyword evidence="3" id="KW-1185">Reference proteome</keyword>
<dbReference type="PROSITE" id="PS50056">
    <property type="entry name" value="TYR_PHOSPHATASE_2"/>
    <property type="match status" value="1"/>
</dbReference>
<dbReference type="InterPro" id="IPR026893">
    <property type="entry name" value="Tyr/Ser_Pase_IphP-type"/>
</dbReference>
<dbReference type="Gene3D" id="3.90.190.10">
    <property type="entry name" value="Protein tyrosine phosphatase superfamily"/>
    <property type="match status" value="1"/>
</dbReference>
<dbReference type="EMBL" id="FJOG01000091">
    <property type="protein sequence ID" value="CZR70062.1"/>
    <property type="molecule type" value="Genomic_DNA"/>
</dbReference>
<proteinExistence type="predicted"/>
<sequence>MSNQQTQLSELSALYNISVRDAIPEAEVSRVLAANPFISIPEALNLRTISSPTLKPNLLFRSGSLSHLSPAVLAPLKSTYGIRAIFDLRSKAEREKNPSPEIEGIETVWIPSTADFGPKILSKEEEEGAEKPKQVLEAAKVEDFIQNEGKEGYVKMYGNVLETHAGAYKAVFQRLRDGGGGVLFHCTAGKDRTGVLSALILALLDTPQEAIAQDYALTRIGVEPFRMYLLKLLLQQMGKETFEDALEEPGMEELCGMKGTNILFLLEYMNEKWGSEGAGSTYSGVVGYLTKELGFDEGDLEKIRSRLTADAAP</sequence>
<dbReference type="PROSITE" id="PS00383">
    <property type="entry name" value="TYR_PHOSPHATASE_1"/>
    <property type="match status" value="1"/>
</dbReference>
<organism evidence="2 3">
    <name type="scientific">Phialocephala subalpina</name>
    <dbReference type="NCBI Taxonomy" id="576137"/>
    <lineage>
        <taxon>Eukaryota</taxon>
        <taxon>Fungi</taxon>
        <taxon>Dikarya</taxon>
        <taxon>Ascomycota</taxon>
        <taxon>Pezizomycotina</taxon>
        <taxon>Leotiomycetes</taxon>
        <taxon>Helotiales</taxon>
        <taxon>Mollisiaceae</taxon>
        <taxon>Phialocephala</taxon>
        <taxon>Phialocephala fortinii species complex</taxon>
    </lineage>
</organism>
<name>A0A1L7XYA9_9HELO</name>
<dbReference type="InterPro" id="IPR029021">
    <property type="entry name" value="Prot-tyrosine_phosphatase-like"/>
</dbReference>
<dbReference type="OrthoDB" id="449382at2759"/>
<dbReference type="PANTHER" id="PTHR31126:SF1">
    <property type="entry name" value="TYROSINE SPECIFIC PROTEIN PHOSPHATASES DOMAIN-CONTAINING PROTEIN"/>
    <property type="match status" value="1"/>
</dbReference>
<evidence type="ECO:0000313" key="3">
    <source>
        <dbReference type="Proteomes" id="UP000184330"/>
    </source>
</evidence>
<dbReference type="Pfam" id="PF13350">
    <property type="entry name" value="Y_phosphatase3"/>
    <property type="match status" value="1"/>
</dbReference>
<dbReference type="Proteomes" id="UP000184330">
    <property type="component" value="Unassembled WGS sequence"/>
</dbReference>
<feature type="domain" description="Tyrosine specific protein phosphatases" evidence="1">
    <location>
        <begin position="151"/>
        <end position="201"/>
    </location>
</feature>
<dbReference type="PANTHER" id="PTHR31126">
    <property type="entry name" value="TYROSINE-PROTEIN PHOSPHATASE"/>
    <property type="match status" value="1"/>
</dbReference>
<reference evidence="2 3" key="1">
    <citation type="submission" date="2016-03" db="EMBL/GenBank/DDBJ databases">
        <authorList>
            <person name="Ploux O."/>
        </authorList>
    </citation>
    <scope>NUCLEOTIDE SEQUENCE [LARGE SCALE GENOMIC DNA]</scope>
    <source>
        <strain evidence="2 3">UAMH 11012</strain>
    </source>
</reference>
<dbReference type="STRING" id="576137.A0A1L7XYA9"/>